<dbReference type="GO" id="GO:0016758">
    <property type="term" value="F:hexosyltransferase activity"/>
    <property type="evidence" value="ECO:0007669"/>
    <property type="project" value="UniProtKB-ARBA"/>
</dbReference>
<sequence>MLVSIITVNLNDRVGLERTCASVFKQSFTDYEHIIIDGASVDGSLDYIETRNDKFSYWISEPDSGVYCAMNKGIRQAKGKYLLFLNSGDILCNDKVLSDVKPALGNDIDFIYGNLRIEEENGESFINKYPEVLDFNFFKTTSLGHASTFIKRSLFEVYGEYRTDLKIVSDWAFFLSAICIEKLLYLKIDKTISIFYEGGLSTASTYDKLHKEERKNVLLENFDHYEQGYNELLDEYRKFKIWISLINDKLPVVVSNRYTLKIVNFVISLLGGILIKKRQ</sequence>
<evidence type="ECO:0000259" key="1">
    <source>
        <dbReference type="Pfam" id="PF00535"/>
    </source>
</evidence>
<dbReference type="PANTHER" id="PTHR22916">
    <property type="entry name" value="GLYCOSYLTRANSFERASE"/>
    <property type="match status" value="1"/>
</dbReference>
<protein>
    <submittedName>
        <fullName evidence="2">Family 2 glycosyl transferase</fullName>
    </submittedName>
</protein>
<dbReference type="InterPro" id="IPR029044">
    <property type="entry name" value="Nucleotide-diphossugar_trans"/>
</dbReference>
<dbReference type="EMBL" id="JSAQ01000001">
    <property type="protein sequence ID" value="KGO07694.1"/>
    <property type="molecule type" value="Genomic_DNA"/>
</dbReference>
<dbReference type="OrthoDB" id="9788101at2"/>
<dbReference type="AlphaFoldDB" id="A0A0A2GWN5"/>
<proteinExistence type="predicted"/>
<dbReference type="SUPFAM" id="SSF53448">
    <property type="entry name" value="Nucleotide-diphospho-sugar transferases"/>
    <property type="match status" value="1"/>
</dbReference>
<reference evidence="2 3" key="1">
    <citation type="submission" date="2014-10" db="EMBL/GenBank/DDBJ databases">
        <title>Draft genome sequence of the proteorhodopsin-containing marine bacterium Dokdonia donghaensis.</title>
        <authorList>
            <person name="Gomez-Consarnau L."/>
            <person name="Gonzalez J.M."/>
            <person name="Riedel T."/>
            <person name="Jaenicke S."/>
            <person name="Wagner-Doebler I."/>
            <person name="Fuhrman J.A."/>
        </authorList>
    </citation>
    <scope>NUCLEOTIDE SEQUENCE [LARGE SCALE GENOMIC DNA]</scope>
    <source>
        <strain evidence="2 3">DSW-1</strain>
    </source>
</reference>
<dbReference type="CDD" id="cd06433">
    <property type="entry name" value="GT_2_WfgS_like"/>
    <property type="match status" value="1"/>
</dbReference>
<dbReference type="Pfam" id="PF00535">
    <property type="entry name" value="Glycos_transf_2"/>
    <property type="match status" value="1"/>
</dbReference>
<comment type="caution">
    <text evidence="2">The sequence shown here is derived from an EMBL/GenBank/DDBJ whole genome shotgun (WGS) entry which is preliminary data.</text>
</comment>
<keyword evidence="3" id="KW-1185">Reference proteome</keyword>
<organism evidence="2 3">
    <name type="scientific">Dokdonia donghaensis DSW-1</name>
    <dbReference type="NCBI Taxonomy" id="1300343"/>
    <lineage>
        <taxon>Bacteria</taxon>
        <taxon>Pseudomonadati</taxon>
        <taxon>Bacteroidota</taxon>
        <taxon>Flavobacteriia</taxon>
        <taxon>Flavobacteriales</taxon>
        <taxon>Flavobacteriaceae</taxon>
        <taxon>Dokdonia</taxon>
    </lineage>
</organism>
<dbReference type="Gene3D" id="3.90.550.10">
    <property type="entry name" value="Spore Coat Polysaccharide Biosynthesis Protein SpsA, Chain A"/>
    <property type="match status" value="1"/>
</dbReference>
<dbReference type="KEGG" id="ddo:I597_1514"/>
<evidence type="ECO:0000313" key="3">
    <source>
        <dbReference type="Proteomes" id="UP000030140"/>
    </source>
</evidence>
<dbReference type="InterPro" id="IPR001173">
    <property type="entry name" value="Glyco_trans_2-like"/>
</dbReference>
<dbReference type="Proteomes" id="UP000030140">
    <property type="component" value="Unassembled WGS sequence"/>
</dbReference>
<accession>A0A0A2GWN5</accession>
<dbReference type="PANTHER" id="PTHR22916:SF67">
    <property type="entry name" value="COLANIC ACID BIOSYNTHESIS GLYCOSYL TRANSFERASE WCAE-RELATED"/>
    <property type="match status" value="1"/>
</dbReference>
<dbReference type="PATRIC" id="fig|1300343.5.peg.1523"/>
<evidence type="ECO:0000313" key="2">
    <source>
        <dbReference type="EMBL" id="KGO07694.1"/>
    </source>
</evidence>
<name>A0A0A2GWN5_9FLAO</name>
<dbReference type="RefSeq" id="WP_035328033.1">
    <property type="nucleotide sequence ID" value="NZ_CP015125.1"/>
</dbReference>
<feature type="domain" description="Glycosyltransferase 2-like" evidence="1">
    <location>
        <begin position="4"/>
        <end position="129"/>
    </location>
</feature>
<gene>
    <name evidence="2" type="ORF">NV36_13165</name>
</gene>
<keyword evidence="2" id="KW-0808">Transferase</keyword>